<dbReference type="SUPFAM" id="SSF50156">
    <property type="entry name" value="PDZ domain-like"/>
    <property type="match status" value="1"/>
</dbReference>
<dbReference type="GO" id="GO:0007165">
    <property type="term" value="P:signal transduction"/>
    <property type="evidence" value="ECO:0007669"/>
    <property type="project" value="TreeGrafter"/>
</dbReference>
<dbReference type="Gene3D" id="3.90.226.10">
    <property type="entry name" value="2-enoyl-CoA Hydratase, Chain A, domain 1"/>
    <property type="match status" value="1"/>
</dbReference>
<dbReference type="FunFam" id="2.30.42.10:FF:000063">
    <property type="entry name" value="Peptidase, S41 family"/>
    <property type="match status" value="1"/>
</dbReference>
<reference evidence="8 9" key="1">
    <citation type="journal article" date="2015" name="Nature">
        <title>rRNA introns, odd ribosomes, and small enigmatic genomes across a large radiation of phyla.</title>
        <authorList>
            <person name="Brown C.T."/>
            <person name="Hug L.A."/>
            <person name="Thomas B.C."/>
            <person name="Sharon I."/>
            <person name="Castelle C.J."/>
            <person name="Singh A."/>
            <person name="Wilkins M.J."/>
            <person name="Williams K.H."/>
            <person name="Banfield J.F."/>
        </authorList>
    </citation>
    <scope>NUCLEOTIDE SEQUENCE [LARGE SCALE GENOMIC DNA]</scope>
</reference>
<accession>A0A0G1XM43</accession>
<comment type="caution">
    <text evidence="8">The sequence shown here is derived from an EMBL/GenBank/DDBJ whole genome shotgun (WGS) entry which is preliminary data.</text>
</comment>
<name>A0A0G1XM43_9BACT</name>
<keyword evidence="6" id="KW-0472">Membrane</keyword>
<keyword evidence="6" id="KW-1133">Transmembrane helix</keyword>
<dbReference type="GO" id="GO:0030288">
    <property type="term" value="C:outer membrane-bounded periplasmic space"/>
    <property type="evidence" value="ECO:0007669"/>
    <property type="project" value="TreeGrafter"/>
</dbReference>
<dbReference type="GO" id="GO:0004175">
    <property type="term" value="F:endopeptidase activity"/>
    <property type="evidence" value="ECO:0007669"/>
    <property type="project" value="TreeGrafter"/>
</dbReference>
<evidence type="ECO:0000256" key="1">
    <source>
        <dbReference type="ARBA" id="ARBA00009179"/>
    </source>
</evidence>
<dbReference type="PATRIC" id="fig|1618676.3.peg.90"/>
<organism evidence="8 9">
    <name type="scientific">Candidatus Kaiserbacteria bacterium GW2011_GWC2_52_8b</name>
    <dbReference type="NCBI Taxonomy" id="1618676"/>
    <lineage>
        <taxon>Bacteria</taxon>
        <taxon>Candidatus Kaiseribacteriota</taxon>
    </lineage>
</organism>
<dbReference type="CDD" id="cd07560">
    <property type="entry name" value="Peptidase_S41_CPP"/>
    <property type="match status" value="1"/>
</dbReference>
<comment type="similarity">
    <text evidence="1 5">Belongs to the peptidase S41A family.</text>
</comment>
<evidence type="ECO:0000256" key="5">
    <source>
        <dbReference type="RuleBase" id="RU004404"/>
    </source>
</evidence>
<proteinExistence type="inferred from homology"/>
<dbReference type="PROSITE" id="PS50106">
    <property type="entry name" value="PDZ"/>
    <property type="match status" value="1"/>
</dbReference>
<keyword evidence="6" id="KW-0812">Transmembrane</keyword>
<dbReference type="AlphaFoldDB" id="A0A0G1XM43"/>
<dbReference type="PANTHER" id="PTHR32060">
    <property type="entry name" value="TAIL-SPECIFIC PROTEASE"/>
    <property type="match status" value="1"/>
</dbReference>
<dbReference type="NCBIfam" id="TIGR00225">
    <property type="entry name" value="prc"/>
    <property type="match status" value="1"/>
</dbReference>
<dbReference type="PANTHER" id="PTHR32060:SF30">
    <property type="entry name" value="CARBOXY-TERMINAL PROCESSING PROTEASE CTPA"/>
    <property type="match status" value="1"/>
</dbReference>
<dbReference type="SMART" id="SM00228">
    <property type="entry name" value="PDZ"/>
    <property type="match status" value="1"/>
</dbReference>
<evidence type="ECO:0000256" key="2">
    <source>
        <dbReference type="ARBA" id="ARBA00022670"/>
    </source>
</evidence>
<dbReference type="InterPro" id="IPR001478">
    <property type="entry name" value="PDZ"/>
</dbReference>
<sequence>MNPLFKEHHHKTLHVRIMVIAGIVLAVAGFFTGYIAAGKSAVLPIIGQEAQPPGVDFSPVWKAWHEIDDKFVPAAVATSTLIATSTEKIGEERVWGMIEGLAASLNDPYSFFLPPVESQQFNSDMSGSFEGVGMEIAVRDQILTIVSPLKGTPAYKAGLKSGDQILKINGTDTHGIDASAAVKLIRGPQGTNVTLTILRVGWSEPKDFKVMRDVIDVPTVTTTARPDGIFVIQVYTFTSNSPELFRGALREFVQSDDSKLILDLRGNPGGYLDAAVSMASWFLPSGAVVVTEDYAGHSSNIVHRSLGYDIFNKNLKMVILVDKGSASASEILADALRYYGVAKLVGVNTFGKGSVQELIEITPETSLKLTVARWLGPDGKQIPREGIVPDVKVEMSEKDVKEKLDPQLDKAVELVNK</sequence>
<evidence type="ECO:0000313" key="9">
    <source>
        <dbReference type="Proteomes" id="UP000034445"/>
    </source>
</evidence>
<dbReference type="GO" id="GO:0006508">
    <property type="term" value="P:proteolysis"/>
    <property type="evidence" value="ECO:0007669"/>
    <property type="project" value="UniProtKB-KW"/>
</dbReference>
<evidence type="ECO:0000256" key="6">
    <source>
        <dbReference type="SAM" id="Phobius"/>
    </source>
</evidence>
<dbReference type="GO" id="GO:0008236">
    <property type="term" value="F:serine-type peptidase activity"/>
    <property type="evidence" value="ECO:0007669"/>
    <property type="project" value="UniProtKB-KW"/>
</dbReference>
<dbReference type="Pfam" id="PF03572">
    <property type="entry name" value="Peptidase_S41"/>
    <property type="match status" value="1"/>
</dbReference>
<dbReference type="EMBL" id="LCRF01000003">
    <property type="protein sequence ID" value="KKW31940.1"/>
    <property type="molecule type" value="Genomic_DNA"/>
</dbReference>
<evidence type="ECO:0000259" key="7">
    <source>
        <dbReference type="PROSITE" id="PS50106"/>
    </source>
</evidence>
<keyword evidence="4 5" id="KW-0720">Serine protease</keyword>
<dbReference type="Pfam" id="PF17820">
    <property type="entry name" value="PDZ_6"/>
    <property type="match status" value="1"/>
</dbReference>
<evidence type="ECO:0000256" key="3">
    <source>
        <dbReference type="ARBA" id="ARBA00022801"/>
    </source>
</evidence>
<dbReference type="SMART" id="SM00245">
    <property type="entry name" value="TSPc"/>
    <property type="match status" value="1"/>
</dbReference>
<dbReference type="Gene3D" id="3.30.750.44">
    <property type="match status" value="1"/>
</dbReference>
<dbReference type="InterPro" id="IPR041489">
    <property type="entry name" value="PDZ_6"/>
</dbReference>
<feature type="transmembrane region" description="Helical" evidence="6">
    <location>
        <begin position="12"/>
        <end position="36"/>
    </location>
</feature>
<gene>
    <name evidence="8" type="ORF">UY74_C0003G0013</name>
</gene>
<keyword evidence="2 5" id="KW-0645">Protease</keyword>
<evidence type="ECO:0000313" key="8">
    <source>
        <dbReference type="EMBL" id="KKW31940.1"/>
    </source>
</evidence>
<dbReference type="InterPro" id="IPR005151">
    <property type="entry name" value="Tail-specific_protease"/>
</dbReference>
<feature type="domain" description="PDZ" evidence="7">
    <location>
        <begin position="118"/>
        <end position="186"/>
    </location>
</feature>
<dbReference type="Proteomes" id="UP000034445">
    <property type="component" value="Unassembled WGS sequence"/>
</dbReference>
<dbReference type="InterPro" id="IPR029045">
    <property type="entry name" value="ClpP/crotonase-like_dom_sf"/>
</dbReference>
<dbReference type="InterPro" id="IPR004447">
    <property type="entry name" value="Peptidase_S41A"/>
</dbReference>
<dbReference type="InterPro" id="IPR036034">
    <property type="entry name" value="PDZ_sf"/>
</dbReference>
<dbReference type="CDD" id="cd06782">
    <property type="entry name" value="cpPDZ_CPP-like"/>
    <property type="match status" value="1"/>
</dbReference>
<keyword evidence="3 5" id="KW-0378">Hydrolase</keyword>
<dbReference type="Gene3D" id="2.30.42.10">
    <property type="match status" value="1"/>
</dbReference>
<dbReference type="SUPFAM" id="SSF52096">
    <property type="entry name" value="ClpP/crotonase"/>
    <property type="match status" value="1"/>
</dbReference>
<evidence type="ECO:0000256" key="4">
    <source>
        <dbReference type="ARBA" id="ARBA00022825"/>
    </source>
</evidence>
<protein>
    <submittedName>
        <fullName evidence="8">Carboxy-terminal-processing protease</fullName>
    </submittedName>
</protein>